<dbReference type="RefSeq" id="WP_250917457.1">
    <property type="nucleotide sequence ID" value="NZ_JAMQAW010000002.1"/>
</dbReference>
<reference evidence="2" key="1">
    <citation type="submission" date="2022-06" db="EMBL/GenBank/DDBJ databases">
        <title>Genome public.</title>
        <authorList>
            <person name="Sun Q."/>
        </authorList>
    </citation>
    <scope>NUCLEOTIDE SEQUENCE</scope>
    <source>
        <strain evidence="2">CWNU-1</strain>
    </source>
</reference>
<evidence type="ECO:0000313" key="3">
    <source>
        <dbReference type="Proteomes" id="UP001431429"/>
    </source>
</evidence>
<dbReference type="EMBL" id="JAMQAW010000002">
    <property type="protein sequence ID" value="MCM2387100.1"/>
    <property type="molecule type" value="Genomic_DNA"/>
</dbReference>
<dbReference type="PROSITE" id="PS51257">
    <property type="entry name" value="PROKAR_LIPOPROTEIN"/>
    <property type="match status" value="1"/>
</dbReference>
<evidence type="ECO:0000313" key="2">
    <source>
        <dbReference type="EMBL" id="MCM2387100.1"/>
    </source>
</evidence>
<dbReference type="SUPFAM" id="SSF55909">
    <property type="entry name" value="Pentein"/>
    <property type="match status" value="1"/>
</dbReference>
<sequence>MLNRPPTRRTVLRSLAGFGAVIFGAAACGRSDGALRAAGTSGSPRPAAAGAKRRLGAEWESHTRTLMSWPALTSVWEEDLPYVREDIARIARAIGEYEAVVMMARPSQVKAAQRACGSQVEVIPLAVDDLWARDTVPVFVEEGGQVVGVDFNFNGWGDKQEHKNDALVGREVLERYGIPRDQAPLISEGGSFEPDGEGTLLITESSIVNVNRNPGKSRDTIEAELKRTLGVEKVIWLAGVRGEDITDAHVDSLVRFTEPGVVLLDRAYPGTPPDSWSRSADQAKSVLSKATDARGRRFEVIDLPQPDLRKTTGEGADFLATYANFYIANDAVLMPRFGDRKADKRARAILQEHFPKRDIVPIEIDTVASGGGGIHCATHDQPGEPAA</sequence>
<evidence type="ECO:0000256" key="1">
    <source>
        <dbReference type="ARBA" id="ARBA00022801"/>
    </source>
</evidence>
<dbReference type="PANTHER" id="PTHR31377:SF0">
    <property type="entry name" value="AGMATINE DEIMINASE-RELATED"/>
    <property type="match status" value="1"/>
</dbReference>
<proteinExistence type="predicted"/>
<dbReference type="InterPro" id="IPR007466">
    <property type="entry name" value="Peptidyl-Arg-deiminase_porph"/>
</dbReference>
<dbReference type="InterPro" id="IPR006311">
    <property type="entry name" value="TAT_signal"/>
</dbReference>
<organism evidence="2 3">
    <name type="scientific">Streptomyces albipurpureus</name>
    <dbReference type="NCBI Taxonomy" id="2897419"/>
    <lineage>
        <taxon>Bacteria</taxon>
        <taxon>Bacillati</taxon>
        <taxon>Actinomycetota</taxon>
        <taxon>Actinomycetes</taxon>
        <taxon>Kitasatosporales</taxon>
        <taxon>Streptomycetaceae</taxon>
        <taxon>Streptomyces</taxon>
    </lineage>
</organism>
<name>A0ABT0UHJ6_9ACTN</name>
<dbReference type="Gene3D" id="3.75.10.10">
    <property type="entry name" value="L-arginine/glycine Amidinotransferase, Chain A"/>
    <property type="match status" value="1"/>
</dbReference>
<dbReference type="PROSITE" id="PS51318">
    <property type="entry name" value="TAT"/>
    <property type="match status" value="1"/>
</dbReference>
<dbReference type="Pfam" id="PF04371">
    <property type="entry name" value="PAD_porph"/>
    <property type="match status" value="1"/>
</dbReference>
<gene>
    <name evidence="2" type="ORF">NBG84_02015</name>
</gene>
<dbReference type="Proteomes" id="UP001431429">
    <property type="component" value="Unassembled WGS sequence"/>
</dbReference>
<comment type="caution">
    <text evidence="2">The sequence shown here is derived from an EMBL/GenBank/DDBJ whole genome shotgun (WGS) entry which is preliminary data.</text>
</comment>
<dbReference type="PANTHER" id="PTHR31377">
    <property type="entry name" value="AGMATINE DEIMINASE-RELATED"/>
    <property type="match status" value="1"/>
</dbReference>
<keyword evidence="1" id="KW-0378">Hydrolase</keyword>
<protein>
    <submittedName>
        <fullName evidence="2">Agmatine deiminase family protein</fullName>
    </submittedName>
</protein>
<keyword evidence="3" id="KW-1185">Reference proteome</keyword>
<accession>A0ABT0UHJ6</accession>